<proteinExistence type="predicted"/>
<evidence type="ECO:0000313" key="2">
    <source>
        <dbReference type="Proteomes" id="UP000041254"/>
    </source>
</evidence>
<dbReference type="VEuPathDB" id="CryptoDB:Vbra_14733"/>
<sequence length="140" mass="15494">MCAVELEPYVQQFDELQSAIQETESHLIAKEEYAIQLSDHLDACEPPSSNEPQMCHQLTDITSCITEAHCAFLVATEMTTCVDWTYMVAMSSMGYTHTCQGFKAFAGGMFMMPGMPLPTVYCAGDVITDPTLETNRATDM</sequence>
<dbReference type="Proteomes" id="UP000041254">
    <property type="component" value="Unassembled WGS sequence"/>
</dbReference>
<organism evidence="1 2">
    <name type="scientific">Vitrella brassicaformis (strain CCMP3155)</name>
    <dbReference type="NCBI Taxonomy" id="1169540"/>
    <lineage>
        <taxon>Eukaryota</taxon>
        <taxon>Sar</taxon>
        <taxon>Alveolata</taxon>
        <taxon>Colpodellida</taxon>
        <taxon>Vitrellaceae</taxon>
        <taxon>Vitrella</taxon>
    </lineage>
</organism>
<reference evidence="1 2" key="1">
    <citation type="submission" date="2014-11" db="EMBL/GenBank/DDBJ databases">
        <authorList>
            <person name="Zhu J."/>
            <person name="Qi W."/>
            <person name="Song R."/>
        </authorList>
    </citation>
    <scope>NUCLEOTIDE SEQUENCE [LARGE SCALE GENOMIC DNA]</scope>
</reference>
<dbReference type="EMBL" id="CDMY01000387">
    <property type="protein sequence ID" value="CEM08818.1"/>
    <property type="molecule type" value="Genomic_DNA"/>
</dbReference>
<keyword evidence="2" id="KW-1185">Reference proteome</keyword>
<protein>
    <submittedName>
        <fullName evidence="1">Uncharacterized protein</fullName>
    </submittedName>
</protein>
<gene>
    <name evidence="1" type="ORF">Vbra_14733</name>
</gene>
<dbReference type="InParanoid" id="A0A0G4F7Y3"/>
<evidence type="ECO:0000313" key="1">
    <source>
        <dbReference type="EMBL" id="CEM08818.1"/>
    </source>
</evidence>
<name>A0A0G4F7Y3_VITBC</name>
<dbReference type="AlphaFoldDB" id="A0A0G4F7Y3"/>
<accession>A0A0G4F7Y3</accession>